<keyword evidence="2" id="KW-0808">Transferase</keyword>
<dbReference type="EMBL" id="JXNT01000004">
    <property type="protein sequence ID" value="ODM19657.1"/>
    <property type="molecule type" value="Genomic_DNA"/>
</dbReference>
<keyword evidence="6" id="KW-0342">GTP-binding</keyword>
<feature type="domain" description="MobA-like NTP transferase" evidence="8">
    <location>
        <begin position="7"/>
        <end position="183"/>
    </location>
</feature>
<keyword evidence="5" id="KW-0460">Magnesium</keyword>
<keyword evidence="10" id="KW-1185">Reference proteome</keyword>
<keyword evidence="3" id="KW-0479">Metal-binding</keyword>
<evidence type="ECO:0000256" key="2">
    <source>
        <dbReference type="ARBA" id="ARBA00022679"/>
    </source>
</evidence>
<dbReference type="GO" id="GO:0005525">
    <property type="term" value="F:GTP binding"/>
    <property type="evidence" value="ECO:0007669"/>
    <property type="project" value="UniProtKB-KW"/>
</dbReference>
<dbReference type="GO" id="GO:0016779">
    <property type="term" value="F:nucleotidyltransferase activity"/>
    <property type="evidence" value="ECO:0007669"/>
    <property type="project" value="TreeGrafter"/>
</dbReference>
<evidence type="ECO:0000259" key="8">
    <source>
        <dbReference type="Pfam" id="PF12804"/>
    </source>
</evidence>
<name>A0A1E3BFF4_ASPCR</name>
<dbReference type="VEuPathDB" id="FungiDB:SI65_04642"/>
<dbReference type="AlphaFoldDB" id="A0A1E3BFF4"/>
<dbReference type="OrthoDB" id="20872at2759"/>
<dbReference type="InterPro" id="IPR013482">
    <property type="entry name" value="Molybde_CF_guanTrfase"/>
</dbReference>
<comment type="caution">
    <text evidence="9">The sequence shown here is derived from an EMBL/GenBank/DDBJ whole genome shotgun (WGS) entry which is preliminary data.</text>
</comment>
<protein>
    <recommendedName>
        <fullName evidence="8">MobA-like NTP transferase domain-containing protein</fullName>
    </recommendedName>
</protein>
<evidence type="ECO:0000256" key="3">
    <source>
        <dbReference type="ARBA" id="ARBA00022723"/>
    </source>
</evidence>
<organism evidence="9 10">
    <name type="scientific">Aspergillus cristatus</name>
    <name type="common">Chinese Fuzhuan brick tea-fermentation fungus</name>
    <name type="synonym">Eurotium cristatum</name>
    <dbReference type="NCBI Taxonomy" id="573508"/>
    <lineage>
        <taxon>Eukaryota</taxon>
        <taxon>Fungi</taxon>
        <taxon>Dikarya</taxon>
        <taxon>Ascomycota</taxon>
        <taxon>Pezizomycotina</taxon>
        <taxon>Eurotiomycetes</taxon>
        <taxon>Eurotiomycetidae</taxon>
        <taxon>Eurotiales</taxon>
        <taxon>Aspergillaceae</taxon>
        <taxon>Aspergillus</taxon>
        <taxon>Aspergillus subgen. Aspergillus</taxon>
    </lineage>
</organism>
<dbReference type="GO" id="GO:0046872">
    <property type="term" value="F:metal ion binding"/>
    <property type="evidence" value="ECO:0007669"/>
    <property type="project" value="UniProtKB-KW"/>
</dbReference>
<dbReference type="Pfam" id="PF12804">
    <property type="entry name" value="NTP_transf_3"/>
    <property type="match status" value="1"/>
</dbReference>
<gene>
    <name evidence="9" type="ORF">SI65_04642</name>
</gene>
<evidence type="ECO:0000313" key="10">
    <source>
        <dbReference type="Proteomes" id="UP000094569"/>
    </source>
</evidence>
<evidence type="ECO:0000256" key="1">
    <source>
        <dbReference type="ARBA" id="ARBA00022490"/>
    </source>
</evidence>
<dbReference type="InterPro" id="IPR029044">
    <property type="entry name" value="Nucleotide-diphossugar_trans"/>
</dbReference>
<sequence length="228" mass="25487">MATLKPLLLAGGRSSRMGTRKELLCIEDNEPMYKRLISVLHDTCPESDTVYISLRDRSAAQALYEYGDVPCPHGDMLELNARGSTINVRVIHDNDDGNPQGENADIGPAAGLLSAHRHDPSATWLVVACDYPFLTTAALKSLRQKSKSSRASVTCFTNAEGFNEPLLAIWTTDALHTLQENVEQGILGPSAVVKRLRGRTLRPEHEQWLFNINNWEEWQQAMDMKRMN</sequence>
<dbReference type="GO" id="GO:0006777">
    <property type="term" value="P:Mo-molybdopterin cofactor biosynthetic process"/>
    <property type="evidence" value="ECO:0007669"/>
    <property type="project" value="UniProtKB-KW"/>
</dbReference>
<dbReference type="PANTHER" id="PTHR19136">
    <property type="entry name" value="MOLYBDENUM COFACTOR GUANYLYLTRANSFERASE"/>
    <property type="match status" value="1"/>
</dbReference>
<dbReference type="SUPFAM" id="SSF53448">
    <property type="entry name" value="Nucleotide-diphospho-sugar transferases"/>
    <property type="match status" value="1"/>
</dbReference>
<evidence type="ECO:0000313" key="9">
    <source>
        <dbReference type="EMBL" id="ODM19657.1"/>
    </source>
</evidence>
<proteinExistence type="predicted"/>
<evidence type="ECO:0000256" key="4">
    <source>
        <dbReference type="ARBA" id="ARBA00022741"/>
    </source>
</evidence>
<evidence type="ECO:0000256" key="7">
    <source>
        <dbReference type="ARBA" id="ARBA00023150"/>
    </source>
</evidence>
<reference evidence="9 10" key="1">
    <citation type="journal article" date="2016" name="BMC Genomics">
        <title>Comparative genomic and transcriptomic analyses of the Fuzhuan brick tea-fermentation fungus Aspergillus cristatus.</title>
        <authorList>
            <person name="Ge Y."/>
            <person name="Wang Y."/>
            <person name="Liu Y."/>
            <person name="Tan Y."/>
            <person name="Ren X."/>
            <person name="Zhang X."/>
            <person name="Hyde K.D."/>
            <person name="Liu Y."/>
            <person name="Liu Z."/>
        </authorList>
    </citation>
    <scope>NUCLEOTIDE SEQUENCE [LARGE SCALE GENOMIC DNA]</scope>
    <source>
        <strain evidence="9 10">GZAAS20.1005</strain>
    </source>
</reference>
<dbReference type="InterPro" id="IPR025877">
    <property type="entry name" value="MobA-like_NTP_Trfase"/>
</dbReference>
<dbReference type="CDD" id="cd02503">
    <property type="entry name" value="MobA"/>
    <property type="match status" value="1"/>
</dbReference>
<keyword evidence="1" id="KW-0963">Cytoplasm</keyword>
<keyword evidence="4" id="KW-0547">Nucleotide-binding</keyword>
<evidence type="ECO:0000256" key="5">
    <source>
        <dbReference type="ARBA" id="ARBA00022842"/>
    </source>
</evidence>
<dbReference type="PANTHER" id="PTHR19136:SF81">
    <property type="entry name" value="MOLYBDENUM COFACTOR GUANYLYLTRANSFERASE"/>
    <property type="match status" value="1"/>
</dbReference>
<dbReference type="Proteomes" id="UP000094569">
    <property type="component" value="Unassembled WGS sequence"/>
</dbReference>
<evidence type="ECO:0000256" key="6">
    <source>
        <dbReference type="ARBA" id="ARBA00023134"/>
    </source>
</evidence>
<keyword evidence="7" id="KW-0501">Molybdenum cofactor biosynthesis</keyword>
<accession>A0A1E3BFF4</accession>
<dbReference type="Gene3D" id="3.90.550.10">
    <property type="entry name" value="Spore Coat Polysaccharide Biosynthesis Protein SpsA, Chain A"/>
    <property type="match status" value="1"/>
</dbReference>